<keyword evidence="1" id="KW-1133">Transmembrane helix</keyword>
<dbReference type="GO" id="GO:0030269">
    <property type="term" value="F:tetrahydromethanopterin S-methyltransferase activity"/>
    <property type="evidence" value="ECO:0007669"/>
    <property type="project" value="InterPro"/>
</dbReference>
<evidence type="ECO:0000259" key="2">
    <source>
        <dbReference type="Pfam" id="PF09472"/>
    </source>
</evidence>
<dbReference type="NCBIfam" id="TIGR02507">
    <property type="entry name" value="MtrF"/>
    <property type="match status" value="1"/>
</dbReference>
<name>A0AAX4FWB2_9EURY</name>
<dbReference type="AlphaFoldDB" id="A0AAX4FWB2"/>
<evidence type="ECO:0000256" key="1">
    <source>
        <dbReference type="SAM" id="Phobius"/>
    </source>
</evidence>
<dbReference type="EMBL" id="CP137642">
    <property type="protein sequence ID" value="WOX58169.1"/>
    <property type="molecule type" value="Genomic_DNA"/>
</dbReference>
<organism evidence="3 4">
    <name type="scientific">Methanoculleus receptaculi</name>
    <dbReference type="NCBI Taxonomy" id="394967"/>
    <lineage>
        <taxon>Archaea</taxon>
        <taxon>Methanobacteriati</taxon>
        <taxon>Methanobacteriota</taxon>
        <taxon>Stenosarchaea group</taxon>
        <taxon>Methanomicrobia</taxon>
        <taxon>Methanomicrobiales</taxon>
        <taxon>Methanomicrobiaceae</taxon>
        <taxon>Methanoculleus</taxon>
    </lineage>
</organism>
<dbReference type="GO" id="GO:0032259">
    <property type="term" value="P:methylation"/>
    <property type="evidence" value="ECO:0007669"/>
    <property type="project" value="UniProtKB-KW"/>
</dbReference>
<dbReference type="Proteomes" id="UP001305652">
    <property type="component" value="Chromosome"/>
</dbReference>
<sequence>MAEETTKATGPIRMTAINRMMESIRYKAQILARTNKLDSGIMDSGIVGFAIGLALVMIFILVPALLLGGI</sequence>
<proteinExistence type="predicted"/>
<dbReference type="Pfam" id="PF09472">
    <property type="entry name" value="MtrF"/>
    <property type="match status" value="1"/>
</dbReference>
<accession>A0AAX4FWB2</accession>
<dbReference type="RefSeq" id="WP_318621979.1">
    <property type="nucleotide sequence ID" value="NZ_CP137642.1"/>
</dbReference>
<keyword evidence="1" id="KW-0812">Transmembrane</keyword>
<keyword evidence="3" id="KW-0808">Transferase</keyword>
<reference evidence="3 4" key="1">
    <citation type="submission" date="2023-10" db="EMBL/GenBank/DDBJ databases">
        <title>The complete genome sequence of Methanoculleus receptaculi DSM 18860.</title>
        <authorList>
            <person name="Lai S.-J."/>
            <person name="You Y.-T."/>
            <person name="Chen S.-C."/>
        </authorList>
    </citation>
    <scope>NUCLEOTIDE SEQUENCE [LARGE SCALE GENOMIC DNA]</scope>
    <source>
        <strain evidence="3 4">DSM 18860</strain>
    </source>
</reference>
<dbReference type="NCBIfam" id="NF009776">
    <property type="entry name" value="PRK13275.1"/>
    <property type="match status" value="1"/>
</dbReference>
<evidence type="ECO:0000313" key="4">
    <source>
        <dbReference type="Proteomes" id="UP001305652"/>
    </source>
</evidence>
<feature type="transmembrane region" description="Helical" evidence="1">
    <location>
        <begin position="46"/>
        <end position="67"/>
    </location>
</feature>
<keyword evidence="4" id="KW-1185">Reference proteome</keyword>
<dbReference type="GeneID" id="85732027"/>
<dbReference type="GO" id="GO:0015948">
    <property type="term" value="P:methanogenesis"/>
    <property type="evidence" value="ECO:0007669"/>
    <property type="project" value="InterPro"/>
</dbReference>
<keyword evidence="3" id="KW-0489">Methyltransferase</keyword>
<dbReference type="KEGG" id="mrc:R6Y96_02680"/>
<protein>
    <submittedName>
        <fullName evidence="3">Tetrahydromethanopterin S-methyltransferase subunit F</fullName>
        <ecNumber evidence="3">2.1.1.86</ecNumber>
    </submittedName>
</protein>
<keyword evidence="1" id="KW-0472">Membrane</keyword>
<dbReference type="GO" id="GO:0016020">
    <property type="term" value="C:membrane"/>
    <property type="evidence" value="ECO:0007669"/>
    <property type="project" value="InterPro"/>
</dbReference>
<feature type="domain" description="Tetrahydromethanopterin S-methyltransferase F subunit" evidence="2">
    <location>
        <begin position="8"/>
        <end position="66"/>
    </location>
</feature>
<dbReference type="InterPro" id="IPR013347">
    <property type="entry name" value="MeTrfase_F_su"/>
</dbReference>
<evidence type="ECO:0000313" key="3">
    <source>
        <dbReference type="EMBL" id="WOX58169.1"/>
    </source>
</evidence>
<gene>
    <name evidence="3" type="ORF">R6Y96_02680</name>
</gene>
<dbReference type="EC" id="2.1.1.86" evidence="3"/>